<proteinExistence type="predicted"/>
<dbReference type="Pfam" id="PF17921">
    <property type="entry name" value="Integrase_H2C2"/>
    <property type="match status" value="1"/>
</dbReference>
<keyword evidence="3" id="KW-1185">Reference proteome</keyword>
<reference evidence="2" key="1">
    <citation type="submission" date="2018-05" db="EMBL/GenBank/DDBJ databases">
        <title>Draft genome of Mucuna pruriens seed.</title>
        <authorList>
            <person name="Nnadi N.E."/>
            <person name="Vos R."/>
            <person name="Hasami M.H."/>
            <person name="Devisetty U.K."/>
            <person name="Aguiy J.C."/>
        </authorList>
    </citation>
    <scope>NUCLEOTIDE SEQUENCE [LARGE SCALE GENOMIC DNA]</scope>
    <source>
        <strain evidence="2">JCA_2017</strain>
    </source>
</reference>
<dbReference type="InterPro" id="IPR041588">
    <property type="entry name" value="Integrase_H2C2"/>
</dbReference>
<dbReference type="Gene3D" id="1.10.340.70">
    <property type="match status" value="1"/>
</dbReference>
<gene>
    <name evidence="2" type="ORF">CR513_56335</name>
</gene>
<feature type="non-terminal residue" evidence="2">
    <location>
        <position position="1"/>
    </location>
</feature>
<evidence type="ECO:0000259" key="1">
    <source>
        <dbReference type="Pfam" id="PF17921"/>
    </source>
</evidence>
<evidence type="ECO:0000313" key="2">
    <source>
        <dbReference type="EMBL" id="RDX65041.1"/>
    </source>
</evidence>
<protein>
    <recommendedName>
        <fullName evidence="1">Integrase zinc-binding domain-containing protein</fullName>
    </recommendedName>
</protein>
<comment type="caution">
    <text evidence="2">The sequence shown here is derived from an EMBL/GenBank/DDBJ whole genome shotgun (WGS) entry which is preliminary data.</text>
</comment>
<name>A0A371EG84_MUCPR</name>
<dbReference type="Proteomes" id="UP000257109">
    <property type="component" value="Unassembled WGS sequence"/>
</dbReference>
<accession>A0A371EG84</accession>
<feature type="domain" description="Integrase zinc-binding" evidence="1">
    <location>
        <begin position="67"/>
        <end position="92"/>
    </location>
</feature>
<dbReference type="PANTHER" id="PTHR47266">
    <property type="entry name" value="ENDONUCLEASE-RELATED"/>
    <property type="match status" value="1"/>
</dbReference>
<evidence type="ECO:0000313" key="3">
    <source>
        <dbReference type="Proteomes" id="UP000257109"/>
    </source>
</evidence>
<dbReference type="EMBL" id="QJKJ01014088">
    <property type="protein sequence ID" value="RDX65041.1"/>
    <property type="molecule type" value="Genomic_DNA"/>
</dbReference>
<dbReference type="AlphaFoldDB" id="A0A371EG84"/>
<dbReference type="OrthoDB" id="1430228at2759"/>
<dbReference type="InterPro" id="IPR052160">
    <property type="entry name" value="Gypsy_RT_Integrase-like"/>
</dbReference>
<organism evidence="2 3">
    <name type="scientific">Mucuna pruriens</name>
    <name type="common">Velvet bean</name>
    <name type="synonym">Dolichos pruriens</name>
    <dbReference type="NCBI Taxonomy" id="157652"/>
    <lineage>
        <taxon>Eukaryota</taxon>
        <taxon>Viridiplantae</taxon>
        <taxon>Streptophyta</taxon>
        <taxon>Embryophyta</taxon>
        <taxon>Tracheophyta</taxon>
        <taxon>Spermatophyta</taxon>
        <taxon>Magnoliopsida</taxon>
        <taxon>eudicotyledons</taxon>
        <taxon>Gunneridae</taxon>
        <taxon>Pentapetalae</taxon>
        <taxon>rosids</taxon>
        <taxon>fabids</taxon>
        <taxon>Fabales</taxon>
        <taxon>Fabaceae</taxon>
        <taxon>Papilionoideae</taxon>
        <taxon>50 kb inversion clade</taxon>
        <taxon>NPAAA clade</taxon>
        <taxon>indigoferoid/millettioid clade</taxon>
        <taxon>Phaseoleae</taxon>
        <taxon>Mucuna</taxon>
    </lineage>
</organism>
<sequence>MEDRLPNDPNQARKTAREASKYTLVRQQLCRRGFSFSLLRCIDKEESNYAYVVLTSEVEPWQAKLPRQSYYWPTLKHDCMEYIRKCKKCQRFAEAHKAPLERLHSVTSPWPFYKWGVDILGPFPTAPG</sequence>